<dbReference type="PANTHER" id="PTHR12444:SF8">
    <property type="entry name" value="PROTEIN EFR3 HOMOLOG CMP44E"/>
    <property type="match status" value="1"/>
</dbReference>
<dbReference type="EMBL" id="JAPWTJ010002402">
    <property type="protein sequence ID" value="KAJ8966269.1"/>
    <property type="molecule type" value="Genomic_DNA"/>
</dbReference>
<keyword evidence="3" id="KW-1185">Reference proteome</keyword>
<gene>
    <name evidence="2" type="ORF">NQ317_004487</name>
</gene>
<dbReference type="InterPro" id="IPR051851">
    <property type="entry name" value="EFR3_Homologs"/>
</dbReference>
<dbReference type="InterPro" id="IPR016024">
    <property type="entry name" value="ARM-type_fold"/>
</dbReference>
<evidence type="ECO:0000313" key="3">
    <source>
        <dbReference type="Proteomes" id="UP001162164"/>
    </source>
</evidence>
<dbReference type="InterPro" id="IPR049152">
    <property type="entry name" value="EFR3-like_ARM"/>
</dbReference>
<proteinExistence type="inferred from homology"/>
<comment type="caution">
    <text evidence="2">The sequence shown here is derived from an EMBL/GenBank/DDBJ whole genome shotgun (WGS) entry which is preliminary data.</text>
</comment>
<sequence length="125" mass="14328">MEAMDQLLLACHAPTLNLFVESFLKMVQKLLESTEPELQILATQSFVKFANIEEDTPSYHRRYDFFVSKFSAMCHSGGPEEVRDKIRRAGIKGLQAVVRKTVSDDLVENIWEPQHMDKIVPSLFV</sequence>
<evidence type="ECO:0000313" key="2">
    <source>
        <dbReference type="EMBL" id="KAJ8966269.1"/>
    </source>
</evidence>
<organism evidence="2 3">
    <name type="scientific">Molorchus minor</name>
    <dbReference type="NCBI Taxonomy" id="1323400"/>
    <lineage>
        <taxon>Eukaryota</taxon>
        <taxon>Metazoa</taxon>
        <taxon>Ecdysozoa</taxon>
        <taxon>Arthropoda</taxon>
        <taxon>Hexapoda</taxon>
        <taxon>Insecta</taxon>
        <taxon>Pterygota</taxon>
        <taxon>Neoptera</taxon>
        <taxon>Endopterygota</taxon>
        <taxon>Coleoptera</taxon>
        <taxon>Polyphaga</taxon>
        <taxon>Cucujiformia</taxon>
        <taxon>Chrysomeloidea</taxon>
        <taxon>Cerambycidae</taxon>
        <taxon>Lamiinae</taxon>
        <taxon>Monochamini</taxon>
        <taxon>Molorchus</taxon>
    </lineage>
</organism>
<accession>A0ABQ9IUS1</accession>
<dbReference type="PANTHER" id="PTHR12444">
    <property type="entry name" value="PROTEIN EFR3 HOMOLOG CMP44E"/>
    <property type="match status" value="1"/>
</dbReference>
<comment type="similarity">
    <text evidence="1">Belongs to the EFR3 family.</text>
</comment>
<protein>
    <submittedName>
        <fullName evidence="2">Uncharacterized protein</fullName>
    </submittedName>
</protein>
<name>A0ABQ9IUS1_9CUCU</name>
<reference evidence="2" key="1">
    <citation type="journal article" date="2023" name="Insect Mol. Biol.">
        <title>Genome sequencing provides insights into the evolution of gene families encoding plant cell wall-degrading enzymes in longhorned beetles.</title>
        <authorList>
            <person name="Shin N.R."/>
            <person name="Okamura Y."/>
            <person name="Kirsch R."/>
            <person name="Pauchet Y."/>
        </authorList>
    </citation>
    <scope>NUCLEOTIDE SEQUENCE</scope>
    <source>
        <strain evidence="2">MMC_N1</strain>
    </source>
</reference>
<dbReference type="Pfam" id="PF21052">
    <property type="entry name" value="EFR3_ARM"/>
    <property type="match status" value="1"/>
</dbReference>
<dbReference type="SUPFAM" id="SSF48371">
    <property type="entry name" value="ARM repeat"/>
    <property type="match status" value="1"/>
</dbReference>
<dbReference type="Proteomes" id="UP001162164">
    <property type="component" value="Unassembled WGS sequence"/>
</dbReference>
<evidence type="ECO:0000256" key="1">
    <source>
        <dbReference type="ARBA" id="ARBA00010216"/>
    </source>
</evidence>